<comment type="caution">
    <text evidence="1">The sequence shown here is derived from an EMBL/GenBank/DDBJ whole genome shotgun (WGS) entry which is preliminary data.</text>
</comment>
<sequence>MPFSFSFIDQLSSGDPLPDPAAMIYGATGPVPDPSPWIVHEEPVQQIHREPIELPMPCSGGLAALAVEQSVSAPLAPPSRKLASYMAPGPAIAASLALAAQSPTGVSIQGETPQQAPSVASHFNAVQSLQSRDLAQLRLDLEREIEQVRQDLFGAAMGVSALKDRLDDLESTVVSRPPVATSAFSTAEVELLVRGWLDDHLPPYVEQAVKNTLDQAVQQTVSALSSSEFFRMPVHTPGLTPETILSQAPQILSSTLS</sequence>
<name>A0A4R7RT24_9BACT</name>
<dbReference type="RefSeq" id="WP_133796262.1">
    <property type="nucleotide sequence ID" value="NZ_SOCA01000006.1"/>
</dbReference>
<evidence type="ECO:0000313" key="2">
    <source>
        <dbReference type="Proteomes" id="UP000295662"/>
    </source>
</evidence>
<dbReference type="AlphaFoldDB" id="A0A4R7RT24"/>
<dbReference type="EMBL" id="SOCA01000006">
    <property type="protein sequence ID" value="TDU68118.1"/>
    <property type="molecule type" value="Genomic_DNA"/>
</dbReference>
<accession>A0A4R7RT24</accession>
<dbReference type="OrthoDB" id="7189469at2"/>
<gene>
    <name evidence="1" type="ORF">EI77_03235</name>
</gene>
<dbReference type="Proteomes" id="UP000295662">
    <property type="component" value="Unassembled WGS sequence"/>
</dbReference>
<reference evidence="1 2" key="1">
    <citation type="submission" date="2019-03" db="EMBL/GenBank/DDBJ databases">
        <title>Genomic Encyclopedia of Archaeal and Bacterial Type Strains, Phase II (KMG-II): from individual species to whole genera.</title>
        <authorList>
            <person name="Goeker M."/>
        </authorList>
    </citation>
    <scope>NUCLEOTIDE SEQUENCE [LARGE SCALE GENOMIC DNA]</scope>
    <source>
        <strain evidence="1 2">ATCC 25309</strain>
    </source>
</reference>
<proteinExistence type="predicted"/>
<protein>
    <submittedName>
        <fullName evidence="1">Uncharacterized protein</fullName>
    </submittedName>
</protein>
<keyword evidence="2" id="KW-1185">Reference proteome</keyword>
<organism evidence="1 2">
    <name type="scientific">Prosthecobacter fusiformis</name>
    <dbReference type="NCBI Taxonomy" id="48464"/>
    <lineage>
        <taxon>Bacteria</taxon>
        <taxon>Pseudomonadati</taxon>
        <taxon>Verrucomicrobiota</taxon>
        <taxon>Verrucomicrobiia</taxon>
        <taxon>Verrucomicrobiales</taxon>
        <taxon>Verrucomicrobiaceae</taxon>
        <taxon>Prosthecobacter</taxon>
    </lineage>
</organism>
<evidence type="ECO:0000313" key="1">
    <source>
        <dbReference type="EMBL" id="TDU68118.1"/>
    </source>
</evidence>